<evidence type="ECO:0000256" key="4">
    <source>
        <dbReference type="RuleBase" id="RU003494"/>
    </source>
</evidence>
<organism evidence="7 8">
    <name type="scientific">Cristinia sonorae</name>
    <dbReference type="NCBI Taxonomy" id="1940300"/>
    <lineage>
        <taxon>Eukaryota</taxon>
        <taxon>Fungi</taxon>
        <taxon>Dikarya</taxon>
        <taxon>Basidiomycota</taxon>
        <taxon>Agaricomycotina</taxon>
        <taxon>Agaricomycetes</taxon>
        <taxon>Agaricomycetidae</taxon>
        <taxon>Agaricales</taxon>
        <taxon>Pleurotineae</taxon>
        <taxon>Stephanosporaceae</taxon>
        <taxon>Cristinia</taxon>
    </lineage>
</organism>
<evidence type="ECO:0000259" key="5">
    <source>
        <dbReference type="PROSITE" id="PS50404"/>
    </source>
</evidence>
<accession>A0A8K0XN89</accession>
<dbReference type="InterPro" id="IPR004046">
    <property type="entry name" value="GST_C"/>
</dbReference>
<dbReference type="OrthoDB" id="249703at2759"/>
<dbReference type="GO" id="GO:0043295">
    <property type="term" value="F:glutathione binding"/>
    <property type="evidence" value="ECO:0007669"/>
    <property type="project" value="TreeGrafter"/>
</dbReference>
<comment type="catalytic activity">
    <reaction evidence="3">
        <text>RX + glutathione = an S-substituted glutathione + a halide anion + H(+)</text>
        <dbReference type="Rhea" id="RHEA:16437"/>
        <dbReference type="ChEBI" id="CHEBI:15378"/>
        <dbReference type="ChEBI" id="CHEBI:16042"/>
        <dbReference type="ChEBI" id="CHEBI:17792"/>
        <dbReference type="ChEBI" id="CHEBI:57925"/>
        <dbReference type="ChEBI" id="CHEBI:90779"/>
        <dbReference type="EC" id="2.5.1.18"/>
    </reaction>
</comment>
<dbReference type="PROSITE" id="PS50404">
    <property type="entry name" value="GST_NTER"/>
    <property type="match status" value="1"/>
</dbReference>
<evidence type="ECO:0000259" key="6">
    <source>
        <dbReference type="PROSITE" id="PS50405"/>
    </source>
</evidence>
<comment type="caution">
    <text evidence="7">The sequence shown here is derived from an EMBL/GenBank/DDBJ whole genome shotgun (WGS) entry which is preliminary data.</text>
</comment>
<dbReference type="PROSITE" id="PS50405">
    <property type="entry name" value="GST_CTER"/>
    <property type="match status" value="1"/>
</dbReference>
<dbReference type="Pfam" id="PF02798">
    <property type="entry name" value="GST_N"/>
    <property type="match status" value="1"/>
</dbReference>
<keyword evidence="2" id="KW-0808">Transferase</keyword>
<feature type="domain" description="GST N-terminal" evidence="5">
    <location>
        <begin position="1"/>
        <end position="82"/>
    </location>
</feature>
<dbReference type="Gene3D" id="1.20.1050.10">
    <property type="match status" value="1"/>
</dbReference>
<feature type="domain" description="GST C-terminal" evidence="6">
    <location>
        <begin position="92"/>
        <end position="216"/>
    </location>
</feature>
<gene>
    <name evidence="7" type="ORF">BXZ70DRAFT_945547</name>
</gene>
<protein>
    <recommendedName>
        <fullName evidence="1">glutathione transferase</fullName>
        <ecNumber evidence="1">2.5.1.18</ecNumber>
    </recommendedName>
</protein>
<dbReference type="SFLD" id="SFLDS00019">
    <property type="entry name" value="Glutathione_Transferase_(cytos"/>
    <property type="match status" value="1"/>
</dbReference>
<dbReference type="SUPFAM" id="SSF52833">
    <property type="entry name" value="Thioredoxin-like"/>
    <property type="match status" value="1"/>
</dbReference>
<dbReference type="Gene3D" id="3.40.30.10">
    <property type="entry name" value="Glutaredoxin"/>
    <property type="match status" value="1"/>
</dbReference>
<dbReference type="InterPro" id="IPR004045">
    <property type="entry name" value="Glutathione_S-Trfase_N"/>
</dbReference>
<dbReference type="SFLD" id="SFLDG00358">
    <property type="entry name" value="Main_(cytGST)"/>
    <property type="match status" value="1"/>
</dbReference>
<dbReference type="InterPro" id="IPR036282">
    <property type="entry name" value="Glutathione-S-Trfase_C_sf"/>
</dbReference>
<name>A0A8K0XN89_9AGAR</name>
<dbReference type="AlphaFoldDB" id="A0A8K0XN89"/>
<dbReference type="GO" id="GO:0004364">
    <property type="term" value="F:glutathione transferase activity"/>
    <property type="evidence" value="ECO:0007669"/>
    <property type="project" value="UniProtKB-EC"/>
</dbReference>
<dbReference type="EC" id="2.5.1.18" evidence="1"/>
<evidence type="ECO:0000256" key="2">
    <source>
        <dbReference type="ARBA" id="ARBA00022679"/>
    </source>
</evidence>
<evidence type="ECO:0000313" key="8">
    <source>
        <dbReference type="Proteomes" id="UP000813824"/>
    </source>
</evidence>
<dbReference type="Proteomes" id="UP000813824">
    <property type="component" value="Unassembled WGS sequence"/>
</dbReference>
<dbReference type="GO" id="GO:0005737">
    <property type="term" value="C:cytoplasm"/>
    <property type="evidence" value="ECO:0007669"/>
    <property type="project" value="TreeGrafter"/>
</dbReference>
<sequence>MVLKLYGHTHSTCTARVAAVLTEYKVPFELVIVDLFKGEHKSPEYLAFQPFGQLPYINDDGLIIYESRAISRYIAAKYRSNVSSAWLPLPEDIAKTAKFEQAVNTEAFKFDAFASTAAFELFWKPGGPDAEYAKKLLENLNASLDAYEVILSKQKYLAGDELTLADIFHLPYANLLHNAKHINLEDEKRPNVARWWKELSTLPSWLAVKDGVKSPA</sequence>
<reference evidence="7" key="1">
    <citation type="journal article" date="2021" name="New Phytol.">
        <title>Evolutionary innovations through gain and loss of genes in the ectomycorrhizal Boletales.</title>
        <authorList>
            <person name="Wu G."/>
            <person name="Miyauchi S."/>
            <person name="Morin E."/>
            <person name="Kuo A."/>
            <person name="Drula E."/>
            <person name="Varga T."/>
            <person name="Kohler A."/>
            <person name="Feng B."/>
            <person name="Cao Y."/>
            <person name="Lipzen A."/>
            <person name="Daum C."/>
            <person name="Hundley H."/>
            <person name="Pangilinan J."/>
            <person name="Johnson J."/>
            <person name="Barry K."/>
            <person name="LaButti K."/>
            <person name="Ng V."/>
            <person name="Ahrendt S."/>
            <person name="Min B."/>
            <person name="Choi I.G."/>
            <person name="Park H."/>
            <person name="Plett J.M."/>
            <person name="Magnuson J."/>
            <person name="Spatafora J.W."/>
            <person name="Nagy L.G."/>
            <person name="Henrissat B."/>
            <person name="Grigoriev I.V."/>
            <person name="Yang Z.L."/>
            <person name="Xu J."/>
            <person name="Martin F.M."/>
        </authorList>
    </citation>
    <scope>NUCLEOTIDE SEQUENCE</scope>
    <source>
        <strain evidence="7">KKN 215</strain>
    </source>
</reference>
<keyword evidence="8" id="KW-1185">Reference proteome</keyword>
<proteinExistence type="inferred from homology"/>
<dbReference type="CDD" id="cd03053">
    <property type="entry name" value="GST_N_Phi"/>
    <property type="match status" value="1"/>
</dbReference>
<dbReference type="InterPro" id="IPR036249">
    <property type="entry name" value="Thioredoxin-like_sf"/>
</dbReference>
<evidence type="ECO:0000256" key="1">
    <source>
        <dbReference type="ARBA" id="ARBA00012452"/>
    </source>
</evidence>
<dbReference type="SUPFAM" id="SSF47616">
    <property type="entry name" value="GST C-terminal domain-like"/>
    <property type="match status" value="1"/>
</dbReference>
<dbReference type="PANTHER" id="PTHR43900:SF3">
    <property type="entry name" value="GLUTATHIONE S-TRANSFERASE RHO"/>
    <property type="match status" value="1"/>
</dbReference>
<evidence type="ECO:0000313" key="7">
    <source>
        <dbReference type="EMBL" id="KAH8096654.1"/>
    </source>
</evidence>
<dbReference type="PANTHER" id="PTHR43900">
    <property type="entry name" value="GLUTATHIONE S-TRANSFERASE RHO"/>
    <property type="match status" value="1"/>
</dbReference>
<evidence type="ECO:0000256" key="3">
    <source>
        <dbReference type="ARBA" id="ARBA00047960"/>
    </source>
</evidence>
<dbReference type="Pfam" id="PF00043">
    <property type="entry name" value="GST_C"/>
    <property type="match status" value="1"/>
</dbReference>
<dbReference type="FunFam" id="3.40.30.10:FF:000016">
    <property type="entry name" value="Glutathione S-transferase F2"/>
    <property type="match status" value="1"/>
</dbReference>
<dbReference type="EMBL" id="JAEVFJ010000023">
    <property type="protein sequence ID" value="KAH8096654.1"/>
    <property type="molecule type" value="Genomic_DNA"/>
</dbReference>
<dbReference type="InterPro" id="IPR010987">
    <property type="entry name" value="Glutathione-S-Trfase_C-like"/>
</dbReference>
<comment type="similarity">
    <text evidence="4">Belongs to the GST superfamily.</text>
</comment>
<dbReference type="GO" id="GO:0006749">
    <property type="term" value="P:glutathione metabolic process"/>
    <property type="evidence" value="ECO:0007669"/>
    <property type="project" value="TreeGrafter"/>
</dbReference>
<dbReference type="SFLD" id="SFLDG01154">
    <property type="entry name" value="Main.5:_Phi-like"/>
    <property type="match status" value="1"/>
</dbReference>
<dbReference type="InterPro" id="IPR040079">
    <property type="entry name" value="Glutathione_S-Trfase"/>
</dbReference>